<keyword evidence="3" id="KW-1185">Reference proteome</keyword>
<accession>A0AAV3YEB6</accession>
<protein>
    <submittedName>
        <fullName evidence="2">Uncharacterized protein</fullName>
    </submittedName>
</protein>
<gene>
    <name evidence="2" type="ORF">PoB_000711900</name>
</gene>
<organism evidence="2 3">
    <name type="scientific">Plakobranchus ocellatus</name>
    <dbReference type="NCBI Taxonomy" id="259542"/>
    <lineage>
        <taxon>Eukaryota</taxon>
        <taxon>Metazoa</taxon>
        <taxon>Spiralia</taxon>
        <taxon>Lophotrochozoa</taxon>
        <taxon>Mollusca</taxon>
        <taxon>Gastropoda</taxon>
        <taxon>Heterobranchia</taxon>
        <taxon>Euthyneura</taxon>
        <taxon>Panpulmonata</taxon>
        <taxon>Sacoglossa</taxon>
        <taxon>Placobranchoidea</taxon>
        <taxon>Plakobranchidae</taxon>
        <taxon>Plakobranchus</taxon>
    </lineage>
</organism>
<evidence type="ECO:0000256" key="1">
    <source>
        <dbReference type="SAM" id="MobiDB-lite"/>
    </source>
</evidence>
<comment type="caution">
    <text evidence="2">The sequence shown here is derived from an EMBL/GenBank/DDBJ whole genome shotgun (WGS) entry which is preliminary data.</text>
</comment>
<feature type="region of interest" description="Disordered" evidence="1">
    <location>
        <begin position="21"/>
        <end position="44"/>
    </location>
</feature>
<reference evidence="2 3" key="1">
    <citation type="journal article" date="2021" name="Elife">
        <title>Chloroplast acquisition without the gene transfer in kleptoplastic sea slugs, Plakobranchus ocellatus.</title>
        <authorList>
            <person name="Maeda T."/>
            <person name="Takahashi S."/>
            <person name="Yoshida T."/>
            <person name="Shimamura S."/>
            <person name="Takaki Y."/>
            <person name="Nagai Y."/>
            <person name="Toyoda A."/>
            <person name="Suzuki Y."/>
            <person name="Arimoto A."/>
            <person name="Ishii H."/>
            <person name="Satoh N."/>
            <person name="Nishiyama T."/>
            <person name="Hasebe M."/>
            <person name="Maruyama T."/>
            <person name="Minagawa J."/>
            <person name="Obokata J."/>
            <person name="Shigenobu S."/>
        </authorList>
    </citation>
    <scope>NUCLEOTIDE SEQUENCE [LARGE SCALE GENOMIC DNA]</scope>
</reference>
<proteinExistence type="predicted"/>
<evidence type="ECO:0000313" key="3">
    <source>
        <dbReference type="Proteomes" id="UP000735302"/>
    </source>
</evidence>
<dbReference type="AlphaFoldDB" id="A0AAV3YEB6"/>
<dbReference type="Proteomes" id="UP000735302">
    <property type="component" value="Unassembled WGS sequence"/>
</dbReference>
<dbReference type="EMBL" id="BLXT01000825">
    <property type="protein sequence ID" value="GFN80613.1"/>
    <property type="molecule type" value="Genomic_DNA"/>
</dbReference>
<evidence type="ECO:0000313" key="2">
    <source>
        <dbReference type="EMBL" id="GFN80613.1"/>
    </source>
</evidence>
<name>A0AAV3YEB6_9GAST</name>
<sequence length="67" mass="7333">MNRDLEEWKTITRASPQLGDIRLLGAPSGQDAGGGARTRDRRVPTDHRADTLVNVSPTPRKNVVLQA</sequence>